<dbReference type="Proteomes" id="UP001221898">
    <property type="component" value="Unassembled WGS sequence"/>
</dbReference>
<organism evidence="2 3">
    <name type="scientific">Aldrovandia affinis</name>
    <dbReference type="NCBI Taxonomy" id="143900"/>
    <lineage>
        <taxon>Eukaryota</taxon>
        <taxon>Metazoa</taxon>
        <taxon>Chordata</taxon>
        <taxon>Craniata</taxon>
        <taxon>Vertebrata</taxon>
        <taxon>Euteleostomi</taxon>
        <taxon>Actinopterygii</taxon>
        <taxon>Neopterygii</taxon>
        <taxon>Teleostei</taxon>
        <taxon>Notacanthiformes</taxon>
        <taxon>Halosauridae</taxon>
        <taxon>Aldrovandia</taxon>
    </lineage>
</organism>
<name>A0AAD7R7W2_9TELE</name>
<evidence type="ECO:0000313" key="3">
    <source>
        <dbReference type="Proteomes" id="UP001221898"/>
    </source>
</evidence>
<feature type="compositionally biased region" description="Basic and acidic residues" evidence="1">
    <location>
        <begin position="38"/>
        <end position="48"/>
    </location>
</feature>
<reference evidence="2" key="1">
    <citation type="journal article" date="2023" name="Science">
        <title>Genome structures resolve the early diversification of teleost fishes.</title>
        <authorList>
            <person name="Parey E."/>
            <person name="Louis A."/>
            <person name="Montfort J."/>
            <person name="Bouchez O."/>
            <person name="Roques C."/>
            <person name="Iampietro C."/>
            <person name="Lluch J."/>
            <person name="Castinel A."/>
            <person name="Donnadieu C."/>
            <person name="Desvignes T."/>
            <person name="Floi Bucao C."/>
            <person name="Jouanno E."/>
            <person name="Wen M."/>
            <person name="Mejri S."/>
            <person name="Dirks R."/>
            <person name="Jansen H."/>
            <person name="Henkel C."/>
            <person name="Chen W.J."/>
            <person name="Zahm M."/>
            <person name="Cabau C."/>
            <person name="Klopp C."/>
            <person name="Thompson A.W."/>
            <person name="Robinson-Rechavi M."/>
            <person name="Braasch I."/>
            <person name="Lecointre G."/>
            <person name="Bobe J."/>
            <person name="Postlethwait J.H."/>
            <person name="Berthelot C."/>
            <person name="Roest Crollius H."/>
            <person name="Guiguen Y."/>
        </authorList>
    </citation>
    <scope>NUCLEOTIDE SEQUENCE</scope>
    <source>
        <strain evidence="2">NC1722</strain>
    </source>
</reference>
<proteinExistence type="predicted"/>
<feature type="region of interest" description="Disordered" evidence="1">
    <location>
        <begin position="1"/>
        <end position="76"/>
    </location>
</feature>
<comment type="caution">
    <text evidence="2">The sequence shown here is derived from an EMBL/GenBank/DDBJ whole genome shotgun (WGS) entry which is preliminary data.</text>
</comment>
<accession>A0AAD7R7W2</accession>
<gene>
    <name evidence="2" type="ORF">AAFF_G00310710</name>
</gene>
<protein>
    <submittedName>
        <fullName evidence="2">Uncharacterized protein</fullName>
    </submittedName>
</protein>
<evidence type="ECO:0000313" key="2">
    <source>
        <dbReference type="EMBL" id="KAJ8371438.1"/>
    </source>
</evidence>
<keyword evidence="3" id="KW-1185">Reference proteome</keyword>
<dbReference type="AlphaFoldDB" id="A0AAD7R7W2"/>
<sequence length="229" mass="24437">MTWARRGPSISSPGGPDVPHSPAIPARSSTAPGPALLGERRTSRREDPAIEGCSSQRRQTGGRRDTHSTGRFPQQRLCDTVAVRRIFRRSQARRSPDRELGLLCDRSAASETRARTFPRHGHLRSPIAGVNEVQPKDGASAPGRSGFCSVRGMRGVARRPRGKEAGDAGGREPAFAARRCSCCGRQVSSGDAQILSGSAPCERGSRVILINSPHVAVASDEGGHRHVPS</sequence>
<dbReference type="EMBL" id="JAINUG010000452">
    <property type="protein sequence ID" value="KAJ8371438.1"/>
    <property type="molecule type" value="Genomic_DNA"/>
</dbReference>
<evidence type="ECO:0000256" key="1">
    <source>
        <dbReference type="SAM" id="MobiDB-lite"/>
    </source>
</evidence>